<comment type="caution">
    <text evidence="1">The sequence shown here is derived from an EMBL/GenBank/DDBJ whole genome shotgun (WGS) entry which is preliminary data.</text>
</comment>
<dbReference type="PANTHER" id="PTHR42034">
    <property type="entry name" value="CHROMOSOME 7, WHOLE GENOME SHOTGUN SEQUENCE-RELATED"/>
    <property type="match status" value="1"/>
</dbReference>
<sequence>MSFQQIKPGHYERPLDTLELFYRGIAASGKPFQKEPFLLSSVIQLKSVPPLPHLYQAWKALRYRHPQIAALADDTRLIYKVPSPATLDWMKQTFIIHANEIRSAADLEEDLLPPSLVMVHYLPPSRELLFRSSHWRLDGIGMILLQNDFLALLANGSDSNLQFDGPEVLRMPPGLDEALGIPSEITDEKKRGSEAELSAFANGPAPPSVGKVLQNKAPGASRHVSTTLWKELSQQVLSATVRPHIIPPDGRVVCSNTYDLRGKVPAPWNGPQGATGLYHSGRPCSVGLGRNPDYDAIAMTLTAHYQRSIQPLFALRPFYVQNIGAMLAAPLELAIEAPGAAHPELSSLGVIDNRLETIHTGPAAMLKIEDWWLGVQVISQVLQGYV</sequence>
<dbReference type="EMBL" id="JAPQKS010000004">
    <property type="protein sequence ID" value="KAJ5232147.1"/>
    <property type="molecule type" value="Genomic_DNA"/>
</dbReference>
<name>A0A9W9TMW1_9EURO</name>
<keyword evidence="2" id="KW-1185">Reference proteome</keyword>
<dbReference type="Gene3D" id="3.30.559.10">
    <property type="entry name" value="Chloramphenicol acetyltransferase-like domain"/>
    <property type="match status" value="1"/>
</dbReference>
<evidence type="ECO:0000313" key="2">
    <source>
        <dbReference type="Proteomes" id="UP001150941"/>
    </source>
</evidence>
<dbReference type="Proteomes" id="UP001150941">
    <property type="component" value="Unassembled WGS sequence"/>
</dbReference>
<dbReference type="AlphaFoldDB" id="A0A9W9TMW1"/>
<accession>A0A9W9TMW1</accession>
<dbReference type="RefSeq" id="XP_058330140.1">
    <property type="nucleotide sequence ID" value="XM_058474400.1"/>
</dbReference>
<gene>
    <name evidence="1" type="ORF">N7468_005103</name>
</gene>
<dbReference type="GeneID" id="83201703"/>
<dbReference type="PANTHER" id="PTHR42034:SF1">
    <property type="entry name" value="CONDENSATION DOMAIN-CONTAINING PROTEIN"/>
    <property type="match status" value="1"/>
</dbReference>
<proteinExistence type="predicted"/>
<organism evidence="1 2">
    <name type="scientific">Penicillium chermesinum</name>
    <dbReference type="NCBI Taxonomy" id="63820"/>
    <lineage>
        <taxon>Eukaryota</taxon>
        <taxon>Fungi</taxon>
        <taxon>Dikarya</taxon>
        <taxon>Ascomycota</taxon>
        <taxon>Pezizomycotina</taxon>
        <taxon>Eurotiomycetes</taxon>
        <taxon>Eurotiomycetidae</taxon>
        <taxon>Eurotiales</taxon>
        <taxon>Aspergillaceae</taxon>
        <taxon>Penicillium</taxon>
    </lineage>
</organism>
<evidence type="ECO:0000313" key="1">
    <source>
        <dbReference type="EMBL" id="KAJ5232147.1"/>
    </source>
</evidence>
<reference evidence="1" key="1">
    <citation type="submission" date="2022-11" db="EMBL/GenBank/DDBJ databases">
        <authorList>
            <person name="Petersen C."/>
        </authorList>
    </citation>
    <scope>NUCLEOTIDE SEQUENCE</scope>
    <source>
        <strain evidence="1">IBT 19713</strain>
    </source>
</reference>
<reference evidence="1" key="2">
    <citation type="journal article" date="2023" name="IMA Fungus">
        <title>Comparative genomic study of the Penicillium genus elucidates a diverse pangenome and 15 lateral gene transfer events.</title>
        <authorList>
            <person name="Petersen C."/>
            <person name="Sorensen T."/>
            <person name="Nielsen M.R."/>
            <person name="Sondergaard T.E."/>
            <person name="Sorensen J.L."/>
            <person name="Fitzpatrick D.A."/>
            <person name="Frisvad J.C."/>
            <person name="Nielsen K.L."/>
        </authorList>
    </citation>
    <scope>NUCLEOTIDE SEQUENCE</scope>
    <source>
        <strain evidence="1">IBT 19713</strain>
    </source>
</reference>
<dbReference type="OrthoDB" id="2548233at2759"/>
<dbReference type="InterPro" id="IPR023213">
    <property type="entry name" value="CAT-like_dom_sf"/>
</dbReference>
<protein>
    <submittedName>
        <fullName evidence="1">Uncharacterized protein</fullName>
    </submittedName>
</protein>